<dbReference type="GO" id="GO:0015074">
    <property type="term" value="P:DNA integration"/>
    <property type="evidence" value="ECO:0007669"/>
    <property type="project" value="UniProtKB-KW"/>
</dbReference>
<dbReference type="Proteomes" id="UP000000998">
    <property type="component" value="Chromosome"/>
</dbReference>
<evidence type="ECO:0000256" key="3">
    <source>
        <dbReference type="ARBA" id="ARBA00023125"/>
    </source>
</evidence>
<reference evidence="7" key="1">
    <citation type="journal article" date="2011" name="Appl. Environ. Microbiol.">
        <title>Genomic potential of Marinobacter aquaeolei, a biogeochemical 'opportunitroph'.</title>
        <authorList>
            <person name="Singer E."/>
            <person name="Webb E.A."/>
            <person name="Nelson W.C."/>
            <person name="Heidelberg J.F."/>
            <person name="Ivanova N."/>
            <person name="Pati A."/>
            <person name="Edwards K.J."/>
        </authorList>
    </citation>
    <scope>NUCLEOTIDE SEQUENCE [LARGE SCALE GENOMIC DNA]</scope>
    <source>
        <strain evidence="7">ATCC 700491 / DSM 11845 / VT8</strain>
    </source>
</reference>
<dbReference type="CDD" id="cd00397">
    <property type="entry name" value="DNA_BRE_C"/>
    <property type="match status" value="1"/>
</dbReference>
<keyword evidence="4" id="KW-0233">DNA recombination</keyword>
<evidence type="ECO:0000256" key="4">
    <source>
        <dbReference type="ARBA" id="ARBA00023172"/>
    </source>
</evidence>
<evidence type="ECO:0000313" key="6">
    <source>
        <dbReference type="EMBL" id="ABM17296.1"/>
    </source>
</evidence>
<dbReference type="RefSeq" id="WP_011783768.1">
    <property type="nucleotide sequence ID" value="NC_008740.1"/>
</dbReference>
<proteinExistence type="inferred from homology"/>
<keyword evidence="2" id="KW-0229">DNA integration</keyword>
<dbReference type="GO" id="GO:0003677">
    <property type="term" value="F:DNA binding"/>
    <property type="evidence" value="ECO:0007669"/>
    <property type="project" value="UniProtKB-KW"/>
</dbReference>
<dbReference type="GO" id="GO:0006310">
    <property type="term" value="P:DNA recombination"/>
    <property type="evidence" value="ECO:0007669"/>
    <property type="project" value="UniProtKB-KW"/>
</dbReference>
<dbReference type="Gene3D" id="1.10.443.10">
    <property type="entry name" value="Intergrase catalytic core"/>
    <property type="match status" value="1"/>
</dbReference>
<evidence type="ECO:0000259" key="5">
    <source>
        <dbReference type="PROSITE" id="PS51898"/>
    </source>
</evidence>
<dbReference type="OrthoDB" id="9795573at2"/>
<keyword evidence="3" id="KW-0238">DNA-binding</keyword>
<accession>A1TX27</accession>
<dbReference type="SUPFAM" id="SSF56349">
    <property type="entry name" value="DNA breaking-rejoining enzymes"/>
    <property type="match status" value="1"/>
</dbReference>
<dbReference type="InterPro" id="IPR013762">
    <property type="entry name" value="Integrase-like_cat_sf"/>
</dbReference>
<dbReference type="Gene3D" id="1.10.150.130">
    <property type="match status" value="1"/>
</dbReference>
<name>A1TX27_MARN8</name>
<dbReference type="PANTHER" id="PTHR30349:SF64">
    <property type="entry name" value="PROPHAGE INTEGRASE INTD-RELATED"/>
    <property type="match status" value="1"/>
</dbReference>
<sequence length="372" mass="42591">MIKSVKVDFEASEVAKVRLFGKIPQFFDKALRPVQPANEFLRAKAKVLAPKSVETLAEHTREFLSWVFGTGLELSDLDEDYFESYVEALCHYKKSNGQSLAWNTVNARVTGACQFLTWCISKGYCPHLTRDEASLIKDSAKALYKARSYVSKPIQRPVKFLNEDEALKFVSALGKISGRNNAHVRHRNILVGQMMLQTGLRVSEVCDFPLRDLPEVESNFLLTPARCAFGKGAKSRMILIPNELLLRLWEYVDIDRERITERFSGIAEEIVSPKLFVSEKGTPLSVNWVEKLFRKASKYTGINAHPHTLRHTFGTYHYLYNRDLITLSKLLGHSDSETTKRFYVGLAGKIEYASTYRDWNQKIDRYVEAIYD</sequence>
<evidence type="ECO:0000256" key="1">
    <source>
        <dbReference type="ARBA" id="ARBA00008857"/>
    </source>
</evidence>
<gene>
    <name evidence="6" type="ordered locus">Maqu_0189</name>
</gene>
<dbReference type="KEGG" id="maq:Maqu_0189"/>
<dbReference type="PANTHER" id="PTHR30349">
    <property type="entry name" value="PHAGE INTEGRASE-RELATED"/>
    <property type="match status" value="1"/>
</dbReference>
<protein>
    <submittedName>
        <fullName evidence="6">Phage integrase family protein</fullName>
    </submittedName>
</protein>
<dbReference type="PROSITE" id="PS51898">
    <property type="entry name" value="TYR_RECOMBINASE"/>
    <property type="match status" value="1"/>
</dbReference>
<dbReference type="STRING" id="351348.Maqu_0189"/>
<dbReference type="Pfam" id="PF00589">
    <property type="entry name" value="Phage_integrase"/>
    <property type="match status" value="1"/>
</dbReference>
<organism evidence="6 7">
    <name type="scientific">Marinobacter nauticus (strain ATCC 700491 / DSM 11845 / VT8)</name>
    <name type="common">Marinobacter aquaeolei</name>
    <dbReference type="NCBI Taxonomy" id="351348"/>
    <lineage>
        <taxon>Bacteria</taxon>
        <taxon>Pseudomonadati</taxon>
        <taxon>Pseudomonadota</taxon>
        <taxon>Gammaproteobacteria</taxon>
        <taxon>Pseudomonadales</taxon>
        <taxon>Marinobacteraceae</taxon>
        <taxon>Marinobacter</taxon>
    </lineage>
</organism>
<dbReference type="eggNOG" id="COG4974">
    <property type="taxonomic scope" value="Bacteria"/>
</dbReference>
<dbReference type="HOGENOM" id="CLU_027562_9_6_6"/>
<dbReference type="InterPro" id="IPR050090">
    <property type="entry name" value="Tyrosine_recombinase_XerCD"/>
</dbReference>
<dbReference type="EMBL" id="CP000514">
    <property type="protein sequence ID" value="ABM17296.1"/>
    <property type="molecule type" value="Genomic_DNA"/>
</dbReference>
<evidence type="ECO:0000313" key="7">
    <source>
        <dbReference type="Proteomes" id="UP000000998"/>
    </source>
</evidence>
<dbReference type="AlphaFoldDB" id="A1TX27"/>
<feature type="domain" description="Tyr recombinase" evidence="5">
    <location>
        <begin position="156"/>
        <end position="357"/>
    </location>
</feature>
<dbReference type="InterPro" id="IPR011010">
    <property type="entry name" value="DNA_brk_join_enz"/>
</dbReference>
<dbReference type="InterPro" id="IPR010998">
    <property type="entry name" value="Integrase_recombinase_N"/>
</dbReference>
<comment type="similarity">
    <text evidence="1">Belongs to the 'phage' integrase family.</text>
</comment>
<dbReference type="InterPro" id="IPR002104">
    <property type="entry name" value="Integrase_catalytic"/>
</dbReference>
<evidence type="ECO:0000256" key="2">
    <source>
        <dbReference type="ARBA" id="ARBA00022908"/>
    </source>
</evidence>